<dbReference type="Proteomes" id="UP000292507">
    <property type="component" value="Unassembled WGS sequence"/>
</dbReference>
<dbReference type="OrthoDB" id="4854145at2"/>
<sequence length="330" mass="36039">MSVSTRDLDLIWNAAAGRPVVTSFRAASVGVETPQGPVQAGLDAKGHRHLLVPLGARHTLQEMLDGDAVVLRRRALEDENRYQPYASLELVDEGLEDLFKALCVEVVERIAATPDRAVAALREVLKEWRALLAGNGRPLSATALAGLFGELHLLRAALRRDLGAVVFWTGPNGSAQDFHHGRHAVEVKTTTAPEGRSIRIHGADQLDVEAPGRLLLRWLRVRSDQGTSVPELVTEILDLTDDSTTFRLLLHKVGYREADRQVYDRTRFELLEERVYEVGPGFPRVTPSGLTGDAAAAGIGPIDYTLDLDTPSADAKRVDVDPADFLTDAP</sequence>
<dbReference type="Pfam" id="PF14390">
    <property type="entry name" value="DUF4420"/>
    <property type="match status" value="1"/>
</dbReference>
<accession>A0A4Q7Y8V3</accession>
<evidence type="ECO:0000313" key="2">
    <source>
        <dbReference type="Proteomes" id="UP000292507"/>
    </source>
</evidence>
<reference evidence="1 2" key="1">
    <citation type="submission" date="2019-02" db="EMBL/GenBank/DDBJ databases">
        <title>Sequencing the genomes of 1000 actinobacteria strains.</title>
        <authorList>
            <person name="Klenk H.-P."/>
        </authorList>
    </citation>
    <scope>NUCLEOTIDE SEQUENCE [LARGE SCALE GENOMIC DNA]</scope>
    <source>
        <strain evidence="1 2">DSM 44509</strain>
    </source>
</reference>
<dbReference type="RefSeq" id="WP_104528381.1">
    <property type="nucleotide sequence ID" value="NZ_POQT01000013.1"/>
</dbReference>
<dbReference type="EMBL" id="SHKV01000001">
    <property type="protein sequence ID" value="RZU32479.1"/>
    <property type="molecule type" value="Genomic_DNA"/>
</dbReference>
<organism evidence="1 2">
    <name type="scientific">Blastococcus saxobsidens</name>
    <dbReference type="NCBI Taxonomy" id="138336"/>
    <lineage>
        <taxon>Bacteria</taxon>
        <taxon>Bacillati</taxon>
        <taxon>Actinomycetota</taxon>
        <taxon>Actinomycetes</taxon>
        <taxon>Geodermatophilales</taxon>
        <taxon>Geodermatophilaceae</taxon>
        <taxon>Blastococcus</taxon>
    </lineage>
</organism>
<comment type="caution">
    <text evidence="1">The sequence shown here is derived from an EMBL/GenBank/DDBJ whole genome shotgun (WGS) entry which is preliminary data.</text>
</comment>
<evidence type="ECO:0000313" key="1">
    <source>
        <dbReference type="EMBL" id="RZU32479.1"/>
    </source>
</evidence>
<protein>
    <submittedName>
        <fullName evidence="1">Putative PD-(D/E)XK family protein DUF4420</fullName>
    </submittedName>
</protein>
<dbReference type="InterPro" id="IPR025534">
    <property type="entry name" value="DUF4420"/>
</dbReference>
<name>A0A4Q7Y8V3_9ACTN</name>
<gene>
    <name evidence="1" type="ORF">BKA19_2174</name>
</gene>
<dbReference type="AlphaFoldDB" id="A0A4Q7Y8V3"/>
<proteinExistence type="predicted"/>
<keyword evidence="2" id="KW-1185">Reference proteome</keyword>